<proteinExistence type="predicted"/>
<evidence type="ECO:0008006" key="3">
    <source>
        <dbReference type="Google" id="ProtNLM"/>
    </source>
</evidence>
<organism evidence="1">
    <name type="scientific">Phaeomonas parva</name>
    <dbReference type="NCBI Taxonomy" id="124430"/>
    <lineage>
        <taxon>Eukaryota</taxon>
        <taxon>Sar</taxon>
        <taxon>Stramenopiles</taxon>
        <taxon>Ochrophyta</taxon>
        <taxon>Pinguiophyceae</taxon>
        <taxon>Pinguiochrysidales</taxon>
        <taxon>Pinguiochrysidaceae</taxon>
        <taxon>Phaeomonas</taxon>
    </lineage>
</organism>
<dbReference type="EMBL" id="HBGJ01031932">
    <property type="protein sequence ID" value="CAD9261838.1"/>
    <property type="molecule type" value="Transcribed_RNA"/>
</dbReference>
<dbReference type="EMBL" id="HBGJ01031928">
    <property type="protein sequence ID" value="CAD9261834.1"/>
    <property type="molecule type" value="Transcribed_RNA"/>
</dbReference>
<dbReference type="AlphaFoldDB" id="A0A6U4I384"/>
<protein>
    <recommendedName>
        <fullName evidence="3">Glycosyltransferase family 92 protein</fullName>
    </recommendedName>
</protein>
<reference evidence="1" key="1">
    <citation type="submission" date="2021-01" db="EMBL/GenBank/DDBJ databases">
        <authorList>
            <person name="Corre E."/>
            <person name="Pelletier E."/>
            <person name="Niang G."/>
            <person name="Scheremetjew M."/>
            <person name="Finn R."/>
            <person name="Kale V."/>
            <person name="Holt S."/>
            <person name="Cochrane G."/>
            <person name="Meng A."/>
            <person name="Brown T."/>
            <person name="Cohen L."/>
        </authorList>
    </citation>
    <scope>NUCLEOTIDE SEQUENCE</scope>
    <source>
        <strain evidence="1">CCMP2877</strain>
    </source>
</reference>
<name>A0A6U4I384_9STRA</name>
<evidence type="ECO:0000313" key="1">
    <source>
        <dbReference type="EMBL" id="CAD9261834.1"/>
    </source>
</evidence>
<gene>
    <name evidence="1" type="ORF">PPAR1163_LOCUS20214</name>
    <name evidence="2" type="ORF">PPAR1163_LOCUS20218</name>
</gene>
<sequence length="110" mass="11683">MYDCWLRARGEGIAWLLFADYDEFLFMRGKRARGLLDAVLAEAGGGAAAVSLGSWAYNASVCDAAQSDAVEAYREEALSAARRAESGAAALAEGFALAELVAREVFRAVS</sequence>
<evidence type="ECO:0000313" key="2">
    <source>
        <dbReference type="EMBL" id="CAD9261838.1"/>
    </source>
</evidence>
<accession>A0A6U4I384</accession>